<proteinExistence type="predicted"/>
<evidence type="ECO:0000313" key="1">
    <source>
        <dbReference type="EMBL" id="KAA5549206.1"/>
    </source>
</evidence>
<evidence type="ECO:0000313" key="2">
    <source>
        <dbReference type="Proteomes" id="UP000323426"/>
    </source>
</evidence>
<comment type="caution">
    <text evidence="1">The sequence shown here is derived from an EMBL/GenBank/DDBJ whole genome shotgun (WGS) entry which is preliminary data.</text>
</comment>
<organism evidence="1 2">
    <name type="scientific">Adhaeribacter rhizoryzae</name>
    <dbReference type="NCBI Taxonomy" id="2607907"/>
    <lineage>
        <taxon>Bacteria</taxon>
        <taxon>Pseudomonadati</taxon>
        <taxon>Bacteroidota</taxon>
        <taxon>Cytophagia</taxon>
        <taxon>Cytophagales</taxon>
        <taxon>Hymenobacteraceae</taxon>
        <taxon>Adhaeribacter</taxon>
    </lineage>
</organism>
<dbReference type="Proteomes" id="UP000323426">
    <property type="component" value="Unassembled WGS sequence"/>
</dbReference>
<protein>
    <submittedName>
        <fullName evidence="1">Uncharacterized protein</fullName>
    </submittedName>
</protein>
<dbReference type="EMBL" id="VWSF01000001">
    <property type="protein sequence ID" value="KAA5549206.1"/>
    <property type="molecule type" value="Genomic_DNA"/>
</dbReference>
<name>A0A5M6DSB1_9BACT</name>
<accession>A0A5M6DSB1</accession>
<keyword evidence="2" id="KW-1185">Reference proteome</keyword>
<dbReference type="RefSeq" id="WP_150086202.1">
    <property type="nucleotide sequence ID" value="NZ_VWSF01000001.1"/>
</dbReference>
<sequence length="115" mass="13369">MDSIFVYKNNLVYNPSNLLFTIVQDSIRFTVLKSLAVYREENYIGIYRIVEKNVFAAGKLTEMLSLLVFGSKLEEGLKELKTIKVKGRMSDKTKMAFICLEHIKYEKKYSLQEEA</sequence>
<dbReference type="AlphaFoldDB" id="A0A5M6DSB1"/>
<reference evidence="1 2" key="1">
    <citation type="submission" date="2019-09" db="EMBL/GenBank/DDBJ databases">
        <title>Genome sequence and assembly of Adhaeribacter sp.</title>
        <authorList>
            <person name="Chhetri G."/>
        </authorList>
    </citation>
    <scope>NUCLEOTIDE SEQUENCE [LARGE SCALE GENOMIC DNA]</scope>
    <source>
        <strain evidence="1 2">DK36</strain>
    </source>
</reference>
<gene>
    <name evidence="1" type="ORF">F0145_01030</name>
</gene>